<dbReference type="RefSeq" id="WP_126021295.1">
    <property type="nucleotide sequence ID" value="NZ_RXFT01000003.1"/>
</dbReference>
<organism evidence="1 2">
    <name type="scientific">Variovorax guangxiensis</name>
    <dbReference type="NCBI Taxonomy" id="1775474"/>
    <lineage>
        <taxon>Bacteria</taxon>
        <taxon>Pseudomonadati</taxon>
        <taxon>Pseudomonadota</taxon>
        <taxon>Betaproteobacteria</taxon>
        <taxon>Burkholderiales</taxon>
        <taxon>Comamonadaceae</taxon>
        <taxon>Variovorax</taxon>
    </lineage>
</organism>
<accession>A0A433MGG6</accession>
<dbReference type="OrthoDB" id="8856903at2"/>
<dbReference type="EMBL" id="RXFT01000003">
    <property type="protein sequence ID" value="RUR67109.1"/>
    <property type="molecule type" value="Genomic_DNA"/>
</dbReference>
<sequence length="147" mass="17159">MLVVKRKEEKAPAASVEFFQPEQWLHLLEQMDIILATVQGDDSNPILRRFGPRRRNAIVRRLMLERSRLVKEMEAFGQEALLNFARNNSPAGAPPSRRHLDVEFRLLGEAFDQCSKDLSPDKQAALRKWLLARSHMHREHARFLQTY</sequence>
<gene>
    <name evidence="1" type="ORF">EJP67_08530</name>
</gene>
<reference evidence="1 2" key="1">
    <citation type="submission" date="2018-12" db="EMBL/GenBank/DDBJ databases">
        <title>The genome sequences of Variovorax guangxiensis DSM 27352.</title>
        <authorList>
            <person name="Gao J."/>
            <person name="Sun J."/>
        </authorList>
    </citation>
    <scope>NUCLEOTIDE SEQUENCE [LARGE SCALE GENOMIC DNA]</scope>
    <source>
        <strain evidence="1 2">DSM 27352</strain>
    </source>
</reference>
<comment type="caution">
    <text evidence="1">The sequence shown here is derived from an EMBL/GenBank/DDBJ whole genome shotgun (WGS) entry which is preliminary data.</text>
</comment>
<protein>
    <submittedName>
        <fullName evidence="1">Uncharacterized protein</fullName>
    </submittedName>
</protein>
<evidence type="ECO:0000313" key="1">
    <source>
        <dbReference type="EMBL" id="RUR67109.1"/>
    </source>
</evidence>
<name>A0A433MGG6_9BURK</name>
<dbReference type="AlphaFoldDB" id="A0A433MGG6"/>
<proteinExistence type="predicted"/>
<evidence type="ECO:0000313" key="2">
    <source>
        <dbReference type="Proteomes" id="UP000281118"/>
    </source>
</evidence>
<dbReference type="Proteomes" id="UP000281118">
    <property type="component" value="Unassembled WGS sequence"/>
</dbReference>